<feature type="domain" description="DNA mismatch repair proteins mutS family" evidence="5">
    <location>
        <begin position="435"/>
        <end position="619"/>
    </location>
</feature>
<feature type="transmembrane region" description="Helical" evidence="4">
    <location>
        <begin position="218"/>
        <end position="241"/>
    </location>
</feature>
<keyword evidence="3" id="KW-0238">DNA-binding</keyword>
<sequence>MKCTTTDRREQAILRLIHRTERMQAKGTIASRQFSRWRMGTFLAGAAITIGVYQQAWFHTGNGLLILFLIGFLTISWFHQRLKSRLHRLQLWLDIKKDSLARLQLDWPHIAAYEHRAPERHPFAIDLDLTGPHSLLSLIDTTFSSIGQHRVATWLFQSNLPEPDGLSWTTRQTLVKELTPLTRLRDRCLLANRLISSDRLNGTRILSLLEAPVSIRHLPLIIFAACALTSLTIVLGLWTLLAGTPNFWLLPLTLYIGTYFLLSGSIHPLFGRVLTLHEELEKLVSLITELEQSTFLHQPTMRQVCQPILTQQNRPTQSLKQLSRICQGLSVKAHPLVHLGLNALVPWDLWFVGKLNRLISRLRTTLPDWLDTIGTVDAAGALARYAYLNPDYLWPQLETTNTTPDTQGLTAGSLGHPLIARAHRVTNDLELRGEGHLLLVTGSNMSGKSTFLRTVGINVCLAQAGGPVCAVIFSWTWLRLYCCIRVTDALDEGLSYFYAEVKRLKVILEAVESTNPHPVLFLIDEIYRGTNNRERLAGSEAFVQALQQSRGMGMISTHDLELTGLASGNGHIQNAHFQETVEAGTLHFDYRLRPGPCPTTNALRIMAQEGLPVPPDHSTNPHKGC</sequence>
<dbReference type="InterPro" id="IPR027417">
    <property type="entry name" value="P-loop_NTPase"/>
</dbReference>
<feature type="transmembrane region" description="Helical" evidence="4">
    <location>
        <begin position="455"/>
        <end position="478"/>
    </location>
</feature>
<dbReference type="Proteomes" id="UP001302494">
    <property type="component" value="Chromosome"/>
</dbReference>
<dbReference type="SMART" id="SM00534">
    <property type="entry name" value="MUTSac"/>
    <property type="match status" value="1"/>
</dbReference>
<keyword evidence="1" id="KW-0547">Nucleotide-binding</keyword>
<dbReference type="CDD" id="cd03283">
    <property type="entry name" value="ABC_MutS-like"/>
    <property type="match status" value="1"/>
</dbReference>
<evidence type="ECO:0000256" key="3">
    <source>
        <dbReference type="ARBA" id="ARBA00023125"/>
    </source>
</evidence>
<name>A0AA96GTA8_9BACT</name>
<evidence type="ECO:0000313" key="7">
    <source>
        <dbReference type="Proteomes" id="UP001302494"/>
    </source>
</evidence>
<dbReference type="AlphaFoldDB" id="A0AA96GTA8"/>
<evidence type="ECO:0000256" key="1">
    <source>
        <dbReference type="ARBA" id="ARBA00022741"/>
    </source>
</evidence>
<dbReference type="InterPro" id="IPR000432">
    <property type="entry name" value="DNA_mismatch_repair_MutS_C"/>
</dbReference>
<keyword evidence="4" id="KW-0812">Transmembrane</keyword>
<keyword evidence="7" id="KW-1185">Reference proteome</keyword>
<dbReference type="RefSeq" id="WP_312748365.1">
    <property type="nucleotide sequence ID" value="NZ_CP116968.1"/>
</dbReference>
<evidence type="ECO:0000256" key="4">
    <source>
        <dbReference type="SAM" id="Phobius"/>
    </source>
</evidence>
<dbReference type="GO" id="GO:0140664">
    <property type="term" value="F:ATP-dependent DNA damage sensor activity"/>
    <property type="evidence" value="ECO:0007669"/>
    <property type="project" value="InterPro"/>
</dbReference>
<dbReference type="GO" id="GO:0030983">
    <property type="term" value="F:mismatched DNA binding"/>
    <property type="evidence" value="ECO:0007669"/>
    <property type="project" value="InterPro"/>
</dbReference>
<dbReference type="GO" id="GO:0005829">
    <property type="term" value="C:cytosol"/>
    <property type="evidence" value="ECO:0007669"/>
    <property type="project" value="TreeGrafter"/>
</dbReference>
<keyword evidence="4" id="KW-1133">Transmembrane helix</keyword>
<proteinExistence type="predicted"/>
<gene>
    <name evidence="6" type="ORF">PQG83_07965</name>
</gene>
<feature type="transmembrane region" description="Helical" evidence="4">
    <location>
        <begin position="39"/>
        <end position="57"/>
    </location>
</feature>
<keyword evidence="2" id="KW-0067">ATP-binding</keyword>
<dbReference type="PANTHER" id="PTHR11361:SF99">
    <property type="entry name" value="DNA MISMATCH REPAIR PROTEIN"/>
    <property type="match status" value="1"/>
</dbReference>
<accession>A0AA96GTA8</accession>
<dbReference type="SUPFAM" id="SSF52540">
    <property type="entry name" value="P-loop containing nucleoside triphosphate hydrolases"/>
    <property type="match status" value="1"/>
</dbReference>
<reference evidence="6 7" key="1">
    <citation type="submission" date="2023-01" db="EMBL/GenBank/DDBJ databases">
        <title>Cultivation and genomic characterization of new, ubiquitous marine nitrite-oxidizing bacteria from the Nitrospirales.</title>
        <authorList>
            <person name="Mueller A.J."/>
            <person name="Daebeler A."/>
            <person name="Herbold C.W."/>
            <person name="Kirkegaard R.H."/>
            <person name="Daims H."/>
        </authorList>
    </citation>
    <scope>NUCLEOTIDE SEQUENCE [LARGE SCALE GENOMIC DNA]</scope>
    <source>
        <strain evidence="6 7">DK</strain>
    </source>
</reference>
<dbReference type="GO" id="GO:0006298">
    <property type="term" value="P:mismatch repair"/>
    <property type="evidence" value="ECO:0007669"/>
    <property type="project" value="InterPro"/>
</dbReference>
<evidence type="ECO:0000256" key="2">
    <source>
        <dbReference type="ARBA" id="ARBA00022840"/>
    </source>
</evidence>
<dbReference type="GO" id="GO:0005524">
    <property type="term" value="F:ATP binding"/>
    <property type="evidence" value="ECO:0007669"/>
    <property type="project" value="UniProtKB-KW"/>
</dbReference>
<feature type="transmembrane region" description="Helical" evidence="4">
    <location>
        <begin position="247"/>
        <end position="270"/>
    </location>
</feature>
<dbReference type="Pfam" id="PF00488">
    <property type="entry name" value="MutS_V"/>
    <property type="match status" value="1"/>
</dbReference>
<evidence type="ECO:0000313" key="6">
    <source>
        <dbReference type="EMBL" id="WNM63679.1"/>
    </source>
</evidence>
<feature type="transmembrane region" description="Helical" evidence="4">
    <location>
        <begin position="63"/>
        <end position="79"/>
    </location>
</feature>
<dbReference type="Gene3D" id="3.40.50.300">
    <property type="entry name" value="P-loop containing nucleotide triphosphate hydrolases"/>
    <property type="match status" value="1"/>
</dbReference>
<organism evidence="6 7">
    <name type="scientific">Candidatus Nitrospira neomarina</name>
    <dbReference type="NCBI Taxonomy" id="3020899"/>
    <lineage>
        <taxon>Bacteria</taxon>
        <taxon>Pseudomonadati</taxon>
        <taxon>Nitrospirota</taxon>
        <taxon>Nitrospiria</taxon>
        <taxon>Nitrospirales</taxon>
        <taxon>Nitrospiraceae</taxon>
        <taxon>Nitrospira</taxon>
    </lineage>
</organism>
<evidence type="ECO:0000259" key="5">
    <source>
        <dbReference type="SMART" id="SM00534"/>
    </source>
</evidence>
<protein>
    <recommendedName>
        <fullName evidence="5">DNA mismatch repair proteins mutS family domain-containing protein</fullName>
    </recommendedName>
</protein>
<dbReference type="KEGG" id="nneo:PQG83_07965"/>
<dbReference type="EMBL" id="CP116968">
    <property type="protein sequence ID" value="WNM63679.1"/>
    <property type="molecule type" value="Genomic_DNA"/>
</dbReference>
<dbReference type="InterPro" id="IPR045076">
    <property type="entry name" value="MutS"/>
</dbReference>
<keyword evidence="4" id="KW-0472">Membrane</keyword>
<dbReference type="PANTHER" id="PTHR11361">
    <property type="entry name" value="DNA MISMATCH REPAIR PROTEIN MUTS FAMILY MEMBER"/>
    <property type="match status" value="1"/>
</dbReference>